<feature type="transmembrane region" description="Helical" evidence="1">
    <location>
        <begin position="108"/>
        <end position="129"/>
    </location>
</feature>
<reference evidence="2 3" key="1">
    <citation type="submission" date="2019-06" db="EMBL/GenBank/DDBJ databases">
        <title>Sequencing the genomes of 1000 actinobacteria strains.</title>
        <authorList>
            <person name="Klenk H.-P."/>
        </authorList>
    </citation>
    <scope>NUCLEOTIDE SEQUENCE [LARGE SCALE GENOMIC DNA]</scope>
    <source>
        <strain evidence="2 3">DSM 18607</strain>
    </source>
</reference>
<feature type="transmembrane region" description="Helical" evidence="1">
    <location>
        <begin position="318"/>
        <end position="335"/>
    </location>
</feature>
<feature type="transmembrane region" description="Helical" evidence="1">
    <location>
        <begin position="374"/>
        <end position="395"/>
    </location>
</feature>
<keyword evidence="3" id="KW-1185">Reference proteome</keyword>
<keyword evidence="1" id="KW-0812">Transmembrane</keyword>
<dbReference type="OrthoDB" id="4826415at2"/>
<dbReference type="RefSeq" id="WP_141848198.1">
    <property type="nucleotide sequence ID" value="NZ_BAAAPR010000004.1"/>
</dbReference>
<feature type="transmembrane region" description="Helical" evidence="1">
    <location>
        <begin position="84"/>
        <end position="102"/>
    </location>
</feature>
<accession>A0A542E054</accession>
<feature type="transmembrane region" description="Helical" evidence="1">
    <location>
        <begin position="43"/>
        <end position="64"/>
    </location>
</feature>
<evidence type="ECO:0000313" key="3">
    <source>
        <dbReference type="Proteomes" id="UP000317893"/>
    </source>
</evidence>
<dbReference type="EMBL" id="VFMN01000001">
    <property type="protein sequence ID" value="TQJ08718.1"/>
    <property type="molecule type" value="Genomic_DNA"/>
</dbReference>
<dbReference type="Proteomes" id="UP000317893">
    <property type="component" value="Unassembled WGS sequence"/>
</dbReference>
<gene>
    <name evidence="2" type="ORF">FB458_1810</name>
</gene>
<sequence length="401" mass="41123">MLRRLGGFTLLPLLSLVTPFVLLPVVARVAGPQGWSSVVAGQSVGTFGATVVFWGWNVIGPVEAARARGPELTGLYGSSLRTRLLLLAPVLPAAALVSAVVAQPGYRAVAASMALATSLLGLSPAWWGIGVGRPAVLFWYDTVPRVAAAALAVPVVLATRAIWTYPLLLVVATVVGLVAFQRRHAPGADWSPLPLGRAARELQAQAGTAGVNLVGTAYAATPAPVATAAFPGAVASPLSSADAVYRLGLFAVVATGNAFQGWTLEPDADRGERARRHRTAVLAHLALGVAGLLVLALLGPWLTGLLFGAPVAASRELGVAYGAAFLLISASTPYVRNLLLPAGRTRLVLAWTAASAVAGLAVMLVAAARGWLAGVAWGMAASELVLLLGVLGPALRVRRAL</sequence>
<evidence type="ECO:0000256" key="1">
    <source>
        <dbReference type="SAM" id="Phobius"/>
    </source>
</evidence>
<evidence type="ECO:0000313" key="2">
    <source>
        <dbReference type="EMBL" id="TQJ08718.1"/>
    </source>
</evidence>
<feature type="transmembrane region" description="Helical" evidence="1">
    <location>
        <begin position="136"/>
        <end position="156"/>
    </location>
</feature>
<keyword evidence="1" id="KW-0472">Membrane</keyword>
<keyword evidence="1" id="KW-1133">Transmembrane helix</keyword>
<dbReference type="AlphaFoldDB" id="A0A542E054"/>
<feature type="transmembrane region" description="Helical" evidence="1">
    <location>
        <begin position="280"/>
        <end position="298"/>
    </location>
</feature>
<protein>
    <submittedName>
        <fullName evidence="2">O-antigen/teichoic acid export membrane protein</fullName>
    </submittedName>
</protein>
<feature type="transmembrane region" description="Helical" evidence="1">
    <location>
        <begin position="162"/>
        <end position="180"/>
    </location>
</feature>
<proteinExistence type="predicted"/>
<name>A0A542E054_9MICO</name>
<comment type="caution">
    <text evidence="2">The sequence shown here is derived from an EMBL/GenBank/DDBJ whole genome shotgun (WGS) entry which is preliminary data.</text>
</comment>
<feature type="transmembrane region" description="Helical" evidence="1">
    <location>
        <begin position="347"/>
        <end position="368"/>
    </location>
</feature>
<organism evidence="2 3">
    <name type="scientific">Lapillicoccus jejuensis</name>
    <dbReference type="NCBI Taxonomy" id="402171"/>
    <lineage>
        <taxon>Bacteria</taxon>
        <taxon>Bacillati</taxon>
        <taxon>Actinomycetota</taxon>
        <taxon>Actinomycetes</taxon>
        <taxon>Micrococcales</taxon>
        <taxon>Intrasporangiaceae</taxon>
        <taxon>Lapillicoccus</taxon>
    </lineage>
</organism>